<sequence>MPAYHHPPAHRLTVPLVLLLLTAGGLVLTSIRSYPTPQTINDTLQKVLDRPTQTSLNDLFDTIGSHPDRESTADYNYCQARRPDTETYPYPKDKDAKLVNSQLFVRHGDRTPITVLPLDLDLTWECANLSAFSFTGPATDQDEKSPFRYANVVTHQVVTIPPQSPWTHQMWHGSCITGQLTPLGAWQHRVLGAALRDLYVDHLRFLPPTFDPETVYIRSTDVWRTKQSAENLMAGLYGNQKTAKSSDDDTVAPPPVLQIHTLPVEMDYLTMNGGACPRMNQLRSQIEKASPVMKKLYEDNVDFNNELKTLLGAERTWSGYMDTIMPRVCHGKPLQCRRSDDGDDDDDEKEECVTLDTASKILDNVATQTTEMYRDAEGIFEVLQLGIGPLAQEIKRNLVAAKDGATKVLLNLYSGHDTTLSPLLGMLDSADMRWPPYASNMLVELWKSGSGEHFVRVIYNHKVVETKSKWCDLSWCPLDKFTAHLDRFYVSDLLKECQKQDLKHGKKIE</sequence>
<dbReference type="EMBL" id="KN042431">
    <property type="protein sequence ID" value="KFH62545.1"/>
    <property type="molecule type" value="Genomic_DNA"/>
</dbReference>
<dbReference type="SUPFAM" id="SSF53254">
    <property type="entry name" value="Phosphoglycerate mutase-like"/>
    <property type="match status" value="1"/>
</dbReference>
<proteinExistence type="inferred from homology"/>
<gene>
    <name evidence="4" type="ORF">MVEG_11938</name>
</gene>
<dbReference type="GO" id="GO:0016791">
    <property type="term" value="F:phosphatase activity"/>
    <property type="evidence" value="ECO:0007669"/>
    <property type="project" value="TreeGrafter"/>
</dbReference>
<dbReference type="PANTHER" id="PTHR11567">
    <property type="entry name" value="ACID PHOSPHATASE-RELATED"/>
    <property type="match status" value="1"/>
</dbReference>
<evidence type="ECO:0000256" key="3">
    <source>
        <dbReference type="SAM" id="SignalP"/>
    </source>
</evidence>
<reference evidence="4 5" key="1">
    <citation type="submission" date="2011-02" db="EMBL/GenBank/DDBJ databases">
        <title>The Genome Sequence of Mortierella verticillata NRRL 6337.</title>
        <authorList>
            <consortium name="The Broad Institute Genome Sequencing Platform"/>
            <person name="Russ C."/>
            <person name="Cuomo C."/>
            <person name="Burger G."/>
            <person name="Gray M.W."/>
            <person name="Holland P.W.H."/>
            <person name="King N."/>
            <person name="Lang F.B.F."/>
            <person name="Roger A.J."/>
            <person name="Ruiz-Trillo I."/>
            <person name="Young S.K."/>
            <person name="Zeng Q."/>
            <person name="Gargeya S."/>
            <person name="Alvarado L."/>
            <person name="Berlin A."/>
            <person name="Chapman S.B."/>
            <person name="Chen Z."/>
            <person name="Freedman E."/>
            <person name="Gellesch M."/>
            <person name="Goldberg J."/>
            <person name="Griggs A."/>
            <person name="Gujja S."/>
            <person name="Heilman E."/>
            <person name="Heiman D."/>
            <person name="Howarth C."/>
            <person name="Mehta T."/>
            <person name="Neiman D."/>
            <person name="Pearson M."/>
            <person name="Roberts A."/>
            <person name="Saif S."/>
            <person name="Shea T."/>
            <person name="Shenoy N."/>
            <person name="Sisk P."/>
            <person name="Stolte C."/>
            <person name="Sykes S."/>
            <person name="White J."/>
            <person name="Yandava C."/>
            <person name="Haas B."/>
            <person name="Nusbaum C."/>
            <person name="Birren B."/>
        </authorList>
    </citation>
    <scope>NUCLEOTIDE SEQUENCE [LARGE SCALE GENOMIC DNA]</scope>
    <source>
        <strain evidence="4 5">NRRL 6337</strain>
    </source>
</reference>
<dbReference type="OrthoDB" id="10257284at2759"/>
<dbReference type="InterPro" id="IPR000560">
    <property type="entry name" value="His_Pase_clade-2"/>
</dbReference>
<accession>A0A086TKR8</accession>
<evidence type="ECO:0008006" key="6">
    <source>
        <dbReference type="Google" id="ProtNLM"/>
    </source>
</evidence>
<dbReference type="InterPro" id="IPR050645">
    <property type="entry name" value="Histidine_acid_phosphatase"/>
</dbReference>
<keyword evidence="3" id="KW-0732">Signal</keyword>
<evidence type="ECO:0000313" key="4">
    <source>
        <dbReference type="EMBL" id="KFH62545.1"/>
    </source>
</evidence>
<dbReference type="AlphaFoldDB" id="A0A086TKR8"/>
<dbReference type="Pfam" id="PF00328">
    <property type="entry name" value="His_Phos_2"/>
    <property type="match status" value="1"/>
</dbReference>
<protein>
    <recommendedName>
        <fullName evidence="6">Acid phosphatase</fullName>
    </recommendedName>
</protein>
<dbReference type="CDD" id="cd07061">
    <property type="entry name" value="HP_HAP_like"/>
    <property type="match status" value="1"/>
</dbReference>
<name>A0A086TKR8_9FUNG</name>
<feature type="signal peptide" evidence="3">
    <location>
        <begin position="1"/>
        <end position="24"/>
    </location>
</feature>
<keyword evidence="5" id="KW-1185">Reference proteome</keyword>
<comment type="similarity">
    <text evidence="1">Belongs to the histidine acid phosphatase family.</text>
</comment>
<dbReference type="PANTHER" id="PTHR11567:SF110">
    <property type="entry name" value="2-PHOSPHOXYLOSE PHOSPHATASE 1"/>
    <property type="match status" value="1"/>
</dbReference>
<dbReference type="Proteomes" id="UP000243308">
    <property type="component" value="Unassembled WGS sequence"/>
</dbReference>
<evidence type="ECO:0000313" key="5">
    <source>
        <dbReference type="Proteomes" id="UP000243308"/>
    </source>
</evidence>
<organism evidence="4 5">
    <name type="scientific">Podila verticillata NRRL 6337</name>
    <dbReference type="NCBI Taxonomy" id="1069443"/>
    <lineage>
        <taxon>Eukaryota</taxon>
        <taxon>Fungi</taxon>
        <taxon>Fungi incertae sedis</taxon>
        <taxon>Mucoromycota</taxon>
        <taxon>Mortierellomycotina</taxon>
        <taxon>Mortierellomycetes</taxon>
        <taxon>Mortierellales</taxon>
        <taxon>Mortierellaceae</taxon>
        <taxon>Podila</taxon>
    </lineage>
</organism>
<feature type="chain" id="PRO_5001815710" description="Acid phosphatase" evidence="3">
    <location>
        <begin position="25"/>
        <end position="509"/>
    </location>
</feature>
<keyword evidence="2" id="KW-0378">Hydrolase</keyword>
<evidence type="ECO:0000256" key="1">
    <source>
        <dbReference type="ARBA" id="ARBA00005375"/>
    </source>
</evidence>
<dbReference type="InterPro" id="IPR029033">
    <property type="entry name" value="His_PPase_superfam"/>
</dbReference>
<dbReference type="Gene3D" id="3.40.50.1240">
    <property type="entry name" value="Phosphoglycerate mutase-like"/>
    <property type="match status" value="1"/>
</dbReference>
<evidence type="ECO:0000256" key="2">
    <source>
        <dbReference type="ARBA" id="ARBA00022801"/>
    </source>
</evidence>